<sequence>MHTHNSHSEWACPEEPHLRPSLPSSGPFGVMFSRLVTFGFVVFLLHFAAISAQFGGFPYPNQLGFGNPNLYGFARDTYDGNALGRIWLSCGSFNCGRGRR</sequence>
<proteinExistence type="predicted"/>
<feature type="transmembrane region" description="Helical" evidence="1">
    <location>
        <begin position="28"/>
        <end position="50"/>
    </location>
</feature>
<reference evidence="2 3" key="1">
    <citation type="journal article" date="2015" name="Genome Biol.">
        <title>Comparative genomics of Steinernema reveals deeply conserved gene regulatory networks.</title>
        <authorList>
            <person name="Dillman A.R."/>
            <person name="Macchietto M."/>
            <person name="Porter C.F."/>
            <person name="Rogers A."/>
            <person name="Williams B."/>
            <person name="Antoshechkin I."/>
            <person name="Lee M.M."/>
            <person name="Goodwin Z."/>
            <person name="Lu X."/>
            <person name="Lewis E.E."/>
            <person name="Goodrich-Blair H."/>
            <person name="Stock S.P."/>
            <person name="Adams B.J."/>
            <person name="Sternberg P.W."/>
            <person name="Mortazavi A."/>
        </authorList>
    </citation>
    <scope>NUCLEOTIDE SEQUENCE [LARGE SCALE GENOMIC DNA]</scope>
    <source>
        <strain evidence="2 3">ALL</strain>
    </source>
</reference>
<keyword evidence="3" id="KW-1185">Reference proteome</keyword>
<evidence type="ECO:0000313" key="2">
    <source>
        <dbReference type="EMBL" id="TKR57746.1"/>
    </source>
</evidence>
<keyword evidence="1" id="KW-0812">Transmembrane</keyword>
<evidence type="ECO:0000313" key="3">
    <source>
        <dbReference type="Proteomes" id="UP000298663"/>
    </source>
</evidence>
<protein>
    <submittedName>
        <fullName evidence="2">Uncharacterized protein</fullName>
    </submittedName>
</protein>
<dbReference type="Proteomes" id="UP000298663">
    <property type="component" value="Unassembled WGS sequence"/>
</dbReference>
<evidence type="ECO:0000256" key="1">
    <source>
        <dbReference type="SAM" id="Phobius"/>
    </source>
</evidence>
<name>A0A4U5LPA7_STECR</name>
<organism evidence="2 3">
    <name type="scientific">Steinernema carpocapsae</name>
    <name type="common">Entomopathogenic nematode</name>
    <dbReference type="NCBI Taxonomy" id="34508"/>
    <lineage>
        <taxon>Eukaryota</taxon>
        <taxon>Metazoa</taxon>
        <taxon>Ecdysozoa</taxon>
        <taxon>Nematoda</taxon>
        <taxon>Chromadorea</taxon>
        <taxon>Rhabditida</taxon>
        <taxon>Tylenchina</taxon>
        <taxon>Panagrolaimomorpha</taxon>
        <taxon>Strongyloidoidea</taxon>
        <taxon>Steinernematidae</taxon>
        <taxon>Steinernema</taxon>
    </lineage>
</organism>
<gene>
    <name evidence="2" type="ORF">L596_030406</name>
</gene>
<keyword evidence="1" id="KW-0472">Membrane</keyword>
<comment type="caution">
    <text evidence="2">The sequence shown here is derived from an EMBL/GenBank/DDBJ whole genome shotgun (WGS) entry which is preliminary data.</text>
</comment>
<keyword evidence="1" id="KW-1133">Transmembrane helix</keyword>
<reference evidence="2 3" key="2">
    <citation type="journal article" date="2019" name="G3 (Bethesda)">
        <title>Hybrid Assembly of the Genome of the Entomopathogenic Nematode Steinernema carpocapsae Identifies the X-Chromosome.</title>
        <authorList>
            <person name="Serra L."/>
            <person name="Macchietto M."/>
            <person name="Macias-Munoz A."/>
            <person name="McGill C.J."/>
            <person name="Rodriguez I.M."/>
            <person name="Rodriguez B."/>
            <person name="Murad R."/>
            <person name="Mortazavi A."/>
        </authorList>
    </citation>
    <scope>NUCLEOTIDE SEQUENCE [LARGE SCALE GENOMIC DNA]</scope>
    <source>
        <strain evidence="2 3">ALL</strain>
    </source>
</reference>
<dbReference type="AlphaFoldDB" id="A0A4U5LPA7"/>
<accession>A0A4U5LPA7</accession>
<dbReference type="EMBL" id="AZBU02000014">
    <property type="protein sequence ID" value="TKR57746.1"/>
    <property type="molecule type" value="Genomic_DNA"/>
</dbReference>